<proteinExistence type="predicted"/>
<gene>
    <name evidence="3" type="ORF">H8704_09330</name>
</gene>
<dbReference type="SUPFAM" id="SSF47413">
    <property type="entry name" value="lambda repressor-like DNA-binding domains"/>
    <property type="match status" value="1"/>
</dbReference>
<dbReference type="RefSeq" id="WP_022464636.1">
    <property type="nucleotide sequence ID" value="NZ_JACRSX010000012.1"/>
</dbReference>
<accession>A0ABR7N2H7</accession>
<dbReference type="PANTHER" id="PTHR46558">
    <property type="entry name" value="TRACRIPTIONAL REGULATORY PROTEIN-RELATED-RELATED"/>
    <property type="match status" value="1"/>
</dbReference>
<comment type="caution">
    <text evidence="3">The sequence shown here is derived from an EMBL/GenBank/DDBJ whole genome shotgun (WGS) entry which is preliminary data.</text>
</comment>
<keyword evidence="4" id="KW-1185">Reference proteome</keyword>
<evidence type="ECO:0000256" key="1">
    <source>
        <dbReference type="ARBA" id="ARBA00023125"/>
    </source>
</evidence>
<feature type="domain" description="HTH cro/C1-type" evidence="2">
    <location>
        <begin position="10"/>
        <end position="64"/>
    </location>
</feature>
<dbReference type="Pfam" id="PF01381">
    <property type="entry name" value="HTH_3"/>
    <property type="match status" value="1"/>
</dbReference>
<evidence type="ECO:0000313" key="3">
    <source>
        <dbReference type="EMBL" id="MBC8562825.1"/>
    </source>
</evidence>
<dbReference type="Gene3D" id="1.10.260.40">
    <property type="entry name" value="lambda repressor-like DNA-binding domains"/>
    <property type="match status" value="1"/>
</dbReference>
<organism evidence="3 4">
    <name type="scientific">Jutongia huaianensis</name>
    <dbReference type="NCBI Taxonomy" id="2763668"/>
    <lineage>
        <taxon>Bacteria</taxon>
        <taxon>Bacillati</taxon>
        <taxon>Bacillota</taxon>
        <taxon>Clostridia</taxon>
        <taxon>Lachnospirales</taxon>
        <taxon>Lachnospiraceae</taxon>
        <taxon>Jutongia</taxon>
    </lineage>
</organism>
<reference evidence="3 4" key="1">
    <citation type="submission" date="2020-08" db="EMBL/GenBank/DDBJ databases">
        <title>Genome public.</title>
        <authorList>
            <person name="Liu C."/>
            <person name="Sun Q."/>
        </authorList>
    </citation>
    <scope>NUCLEOTIDE SEQUENCE [LARGE SCALE GENOMIC DNA]</scope>
    <source>
        <strain evidence="3 4">NSJ-37</strain>
    </source>
</reference>
<dbReference type="SMART" id="SM00530">
    <property type="entry name" value="HTH_XRE"/>
    <property type="match status" value="1"/>
</dbReference>
<dbReference type="InterPro" id="IPR001387">
    <property type="entry name" value="Cro/C1-type_HTH"/>
</dbReference>
<dbReference type="CDD" id="cd00093">
    <property type="entry name" value="HTH_XRE"/>
    <property type="match status" value="1"/>
</dbReference>
<dbReference type="Proteomes" id="UP000606193">
    <property type="component" value="Unassembled WGS sequence"/>
</dbReference>
<dbReference type="InterPro" id="IPR010982">
    <property type="entry name" value="Lambda_DNA-bd_dom_sf"/>
</dbReference>
<name>A0ABR7N2H7_9FIRM</name>
<evidence type="ECO:0000313" key="4">
    <source>
        <dbReference type="Proteomes" id="UP000606193"/>
    </source>
</evidence>
<dbReference type="PANTHER" id="PTHR46558:SF4">
    <property type="entry name" value="DNA-BIDING PHAGE PROTEIN"/>
    <property type="match status" value="1"/>
</dbReference>
<sequence length="153" mass="18132">MKKSLLPQKLKQLRKVHNYTQDYVAEALGIVRQTYSHYETGKRMPDAESLYKLAGLYNISVDDLMHLTLQIDRDVSYDAPTPTSSSSELSEYLEFYNNPANRKKYMFTSTLEKEFLFYFQKMSDEDKKEMIEFAKIKARKQITRDEKEIEEDE</sequence>
<dbReference type="EMBL" id="JACRSX010000012">
    <property type="protein sequence ID" value="MBC8562825.1"/>
    <property type="molecule type" value="Genomic_DNA"/>
</dbReference>
<protein>
    <submittedName>
        <fullName evidence="3">Helix-turn-helix transcriptional regulator</fullName>
    </submittedName>
</protein>
<dbReference type="PROSITE" id="PS50943">
    <property type="entry name" value="HTH_CROC1"/>
    <property type="match status" value="1"/>
</dbReference>
<evidence type="ECO:0000259" key="2">
    <source>
        <dbReference type="PROSITE" id="PS50943"/>
    </source>
</evidence>
<keyword evidence="1" id="KW-0238">DNA-binding</keyword>